<proteinExistence type="predicted"/>
<name>A0ABP7TVP4_9BURK</name>
<evidence type="ECO:0000313" key="2">
    <source>
        <dbReference type="EMBL" id="GAA4031985.1"/>
    </source>
</evidence>
<dbReference type="EMBL" id="BAAAZE010000014">
    <property type="protein sequence ID" value="GAA4031985.1"/>
    <property type="molecule type" value="Genomic_DNA"/>
</dbReference>
<comment type="caution">
    <text evidence="2">The sequence shown here is derived from an EMBL/GenBank/DDBJ whole genome shotgun (WGS) entry which is preliminary data.</text>
</comment>
<evidence type="ECO:0000313" key="3">
    <source>
        <dbReference type="Proteomes" id="UP001501353"/>
    </source>
</evidence>
<sequence>MKEILKAHVVAAALVLAITALLVTSIVMWPTYRCINAGDGMNEASDMGQKFRVTMWCLHGS</sequence>
<gene>
    <name evidence="2" type="ORF">GCM10022212_33470</name>
</gene>
<keyword evidence="1" id="KW-0812">Transmembrane</keyword>
<protein>
    <submittedName>
        <fullName evidence="2">Uncharacterized protein</fullName>
    </submittedName>
</protein>
<evidence type="ECO:0000256" key="1">
    <source>
        <dbReference type="SAM" id="Phobius"/>
    </source>
</evidence>
<keyword evidence="1" id="KW-1133">Transmembrane helix</keyword>
<accession>A0ABP7TVP4</accession>
<reference evidence="3" key="1">
    <citation type="journal article" date="2019" name="Int. J. Syst. Evol. Microbiol.">
        <title>The Global Catalogue of Microorganisms (GCM) 10K type strain sequencing project: providing services to taxonomists for standard genome sequencing and annotation.</title>
        <authorList>
            <consortium name="The Broad Institute Genomics Platform"/>
            <consortium name="The Broad Institute Genome Sequencing Center for Infectious Disease"/>
            <person name="Wu L."/>
            <person name="Ma J."/>
        </authorList>
    </citation>
    <scope>NUCLEOTIDE SEQUENCE [LARGE SCALE GENOMIC DNA]</scope>
    <source>
        <strain evidence="3">JCM 16673</strain>
    </source>
</reference>
<feature type="transmembrane region" description="Helical" evidence="1">
    <location>
        <begin position="7"/>
        <end position="29"/>
    </location>
</feature>
<keyword evidence="3" id="KW-1185">Reference proteome</keyword>
<keyword evidence="1" id="KW-0472">Membrane</keyword>
<dbReference type="Proteomes" id="UP001501353">
    <property type="component" value="Unassembled WGS sequence"/>
</dbReference>
<organism evidence="2 3">
    <name type="scientific">Actimicrobium antarcticum</name>
    <dbReference type="NCBI Taxonomy" id="1051899"/>
    <lineage>
        <taxon>Bacteria</taxon>
        <taxon>Pseudomonadati</taxon>
        <taxon>Pseudomonadota</taxon>
        <taxon>Betaproteobacteria</taxon>
        <taxon>Burkholderiales</taxon>
        <taxon>Oxalobacteraceae</taxon>
        <taxon>Actimicrobium</taxon>
    </lineage>
</organism>